<dbReference type="PANTHER" id="PTHR43357:SF3">
    <property type="entry name" value="FE(3+)-TRANSPORT SYSTEM PERMEASE PROTEIN FBPB 2"/>
    <property type="match status" value="1"/>
</dbReference>
<dbReference type="CDD" id="cd06261">
    <property type="entry name" value="TM_PBP2"/>
    <property type="match status" value="2"/>
</dbReference>
<feature type="transmembrane region" description="Helical" evidence="8">
    <location>
        <begin position="64"/>
        <end position="91"/>
    </location>
</feature>
<dbReference type="PANTHER" id="PTHR43357">
    <property type="entry name" value="INNER MEMBRANE ABC TRANSPORTER PERMEASE PROTEIN YDCV"/>
    <property type="match status" value="1"/>
</dbReference>
<dbReference type="InterPro" id="IPR000515">
    <property type="entry name" value="MetI-like"/>
</dbReference>
<keyword evidence="7 8" id="KW-0472">Membrane</keyword>
<feature type="transmembrane region" description="Helical" evidence="8">
    <location>
        <begin position="529"/>
        <end position="550"/>
    </location>
</feature>
<evidence type="ECO:0000256" key="8">
    <source>
        <dbReference type="RuleBase" id="RU363032"/>
    </source>
</evidence>
<feature type="transmembrane region" description="Helical" evidence="8">
    <location>
        <begin position="364"/>
        <end position="386"/>
    </location>
</feature>
<proteinExistence type="inferred from homology"/>
<accession>A0A964WT92</accession>
<comment type="caution">
    <text evidence="10">The sequence shown here is derived from an EMBL/GenBank/DDBJ whole genome shotgun (WGS) entry which is preliminary data.</text>
</comment>
<evidence type="ECO:0000256" key="2">
    <source>
        <dbReference type="ARBA" id="ARBA00022448"/>
    </source>
</evidence>
<name>A0A964WT92_9HYPH</name>
<evidence type="ECO:0000256" key="5">
    <source>
        <dbReference type="ARBA" id="ARBA00022692"/>
    </source>
</evidence>
<feature type="transmembrane region" description="Helical" evidence="8">
    <location>
        <begin position="135"/>
        <end position="156"/>
    </location>
</feature>
<feature type="transmembrane region" description="Helical" evidence="8">
    <location>
        <begin position="202"/>
        <end position="228"/>
    </location>
</feature>
<protein>
    <submittedName>
        <fullName evidence="10">Iron ABC transporter permease</fullName>
    </submittedName>
</protein>
<keyword evidence="11" id="KW-1185">Reference proteome</keyword>
<feature type="transmembrane region" description="Helical" evidence="8">
    <location>
        <begin position="248"/>
        <end position="272"/>
    </location>
</feature>
<feature type="transmembrane region" description="Helical" evidence="8">
    <location>
        <begin position="424"/>
        <end position="442"/>
    </location>
</feature>
<evidence type="ECO:0000256" key="6">
    <source>
        <dbReference type="ARBA" id="ARBA00022989"/>
    </source>
</evidence>
<dbReference type="OrthoDB" id="27542at2"/>
<keyword evidence="3" id="KW-1003">Cell membrane</keyword>
<feature type="transmembrane region" description="Helical" evidence="8">
    <location>
        <begin position="103"/>
        <end position="123"/>
    </location>
</feature>
<dbReference type="GO" id="GO:0005886">
    <property type="term" value="C:plasma membrane"/>
    <property type="evidence" value="ECO:0007669"/>
    <property type="project" value="UniProtKB-SubCell"/>
</dbReference>
<dbReference type="Proteomes" id="UP000773614">
    <property type="component" value="Unassembled WGS sequence"/>
</dbReference>
<evidence type="ECO:0000256" key="7">
    <source>
        <dbReference type="ARBA" id="ARBA00023136"/>
    </source>
</evidence>
<evidence type="ECO:0000259" key="9">
    <source>
        <dbReference type="PROSITE" id="PS50928"/>
    </source>
</evidence>
<comment type="similarity">
    <text evidence="8">Belongs to the binding-protein-dependent transport system permease family.</text>
</comment>
<organism evidence="10 11">
    <name type="scientific">Propylenella binzhouense</name>
    <dbReference type="NCBI Taxonomy" id="2555902"/>
    <lineage>
        <taxon>Bacteria</taxon>
        <taxon>Pseudomonadati</taxon>
        <taxon>Pseudomonadota</taxon>
        <taxon>Alphaproteobacteria</taxon>
        <taxon>Hyphomicrobiales</taxon>
        <taxon>Propylenellaceae</taxon>
        <taxon>Propylenella</taxon>
    </lineage>
</organism>
<dbReference type="EMBL" id="SPKJ01000017">
    <property type="protein sequence ID" value="MYZ47600.1"/>
    <property type="molecule type" value="Genomic_DNA"/>
</dbReference>
<dbReference type="RefSeq" id="WP_161139944.1">
    <property type="nucleotide sequence ID" value="NZ_SPKJ01000017.1"/>
</dbReference>
<reference evidence="10" key="1">
    <citation type="submission" date="2019-03" db="EMBL/GenBank/DDBJ databases">
        <title>Afifella sp. nov., isolated from activated sludge.</title>
        <authorList>
            <person name="Li Q."/>
            <person name="Liu Y."/>
        </authorList>
    </citation>
    <scope>NUCLEOTIDE SEQUENCE</scope>
    <source>
        <strain evidence="10">L72</strain>
    </source>
</reference>
<dbReference type="PROSITE" id="PS50928">
    <property type="entry name" value="ABC_TM1"/>
    <property type="match status" value="2"/>
</dbReference>
<dbReference type="Gene3D" id="1.10.3720.10">
    <property type="entry name" value="MetI-like"/>
    <property type="match status" value="2"/>
</dbReference>
<feature type="transmembrane region" description="Helical" evidence="8">
    <location>
        <begin position="12"/>
        <end position="33"/>
    </location>
</feature>
<sequence>MRRVRAASLLDPLFYVQVVVILFLCALIVYPAAILLGMSLRDEAGGLTLKWFAEAYGNARNLGAILNTLVIASGTAVAATIAGTFLAWAVVRTDMPGRRLVEMASVVPFISTPFIGALAWVLLASPGAGLLNQLWSYLGGPGVLLDIYSLGGMIFVESLYEMPFVFLMVAGALRSMDPTLEEASLSAGAGLWRTTTRVTLPLVLPAILGGALLVFVLAAEQFGVPAVLGTPARIRVLTTSIVESQASYPIRLGLGAALSVTLLAIALVGLWLQRRMLGRRSYTTIGGKGAQPRRFRLGRLRWAIFAACLAYLMLAVALPYAAIFLSSIRTIWTADFRWDQWTLENYRWVFFDYPITQRALVNSLFLAVVGASVTMLLCAVISFLSLRTRLPGRRALDYLSMVPMGFPGVVLAFGLLHAWIHPPVVLYGTIWILFAAYMTRYIPIGVRATSATLVQIHPELEESSLSSGANWFQTFKNVTLPLLKPGMLAGWILLFIAFSRELSASILLYSPRLEVLSVAIYDLLLGGEFRALSALAFLQIGMALAMLALAKWVSGLDRTPGERTGGRTP</sequence>
<evidence type="ECO:0000256" key="4">
    <source>
        <dbReference type="ARBA" id="ARBA00022519"/>
    </source>
</evidence>
<evidence type="ECO:0000256" key="1">
    <source>
        <dbReference type="ARBA" id="ARBA00004429"/>
    </source>
</evidence>
<comment type="subcellular location">
    <subcellularLocation>
        <location evidence="1">Cell inner membrane</location>
        <topology evidence="1">Multi-pass membrane protein</topology>
    </subcellularLocation>
    <subcellularLocation>
        <location evidence="8">Cell membrane</location>
        <topology evidence="8">Multi-pass membrane protein</topology>
    </subcellularLocation>
</comment>
<evidence type="ECO:0000313" key="11">
    <source>
        <dbReference type="Proteomes" id="UP000773614"/>
    </source>
</evidence>
<feature type="transmembrane region" description="Helical" evidence="8">
    <location>
        <begin position="398"/>
        <end position="418"/>
    </location>
</feature>
<evidence type="ECO:0000313" key="10">
    <source>
        <dbReference type="EMBL" id="MYZ47600.1"/>
    </source>
</evidence>
<feature type="domain" description="ABC transmembrane type-1" evidence="9">
    <location>
        <begin position="65"/>
        <end position="273"/>
    </location>
</feature>
<dbReference type="SUPFAM" id="SSF161098">
    <property type="entry name" value="MetI-like"/>
    <property type="match status" value="2"/>
</dbReference>
<keyword evidence="5 8" id="KW-0812">Transmembrane</keyword>
<keyword evidence="4" id="KW-0997">Cell inner membrane</keyword>
<gene>
    <name evidence="10" type="ORF">E4O86_07725</name>
</gene>
<keyword evidence="6 8" id="KW-1133">Transmembrane helix</keyword>
<evidence type="ECO:0000256" key="3">
    <source>
        <dbReference type="ARBA" id="ARBA00022475"/>
    </source>
</evidence>
<feature type="domain" description="ABC transmembrane type-1" evidence="9">
    <location>
        <begin position="360"/>
        <end position="550"/>
    </location>
</feature>
<dbReference type="Pfam" id="PF00528">
    <property type="entry name" value="BPD_transp_1"/>
    <property type="match status" value="2"/>
</dbReference>
<keyword evidence="2 8" id="KW-0813">Transport</keyword>
<dbReference type="AlphaFoldDB" id="A0A964WT92"/>
<dbReference type="InterPro" id="IPR035906">
    <property type="entry name" value="MetI-like_sf"/>
</dbReference>
<feature type="transmembrane region" description="Helical" evidence="8">
    <location>
        <begin position="302"/>
        <end position="328"/>
    </location>
</feature>
<dbReference type="GO" id="GO:0055085">
    <property type="term" value="P:transmembrane transport"/>
    <property type="evidence" value="ECO:0007669"/>
    <property type="project" value="InterPro"/>
</dbReference>
<feature type="transmembrane region" description="Helical" evidence="8">
    <location>
        <begin position="488"/>
        <end position="509"/>
    </location>
</feature>